<dbReference type="PROSITE" id="PS50102">
    <property type="entry name" value="RRM"/>
    <property type="match status" value="2"/>
</dbReference>
<name>A0AAD5US91_9FUNG</name>
<keyword evidence="5 7" id="KW-0694">RNA-binding</keyword>
<feature type="region of interest" description="Disordered" evidence="8">
    <location>
        <begin position="1"/>
        <end position="106"/>
    </location>
</feature>
<dbReference type="SMART" id="SM00360">
    <property type="entry name" value="RRM"/>
    <property type="match status" value="2"/>
</dbReference>
<dbReference type="InterPro" id="IPR000504">
    <property type="entry name" value="RRM_dom"/>
</dbReference>
<feature type="compositionally biased region" description="Basic and acidic residues" evidence="8">
    <location>
        <begin position="32"/>
        <end position="57"/>
    </location>
</feature>
<evidence type="ECO:0000256" key="2">
    <source>
        <dbReference type="ARBA" id="ARBA00004604"/>
    </source>
</evidence>
<dbReference type="InterPro" id="IPR012677">
    <property type="entry name" value="Nucleotide-bd_a/b_plait_sf"/>
</dbReference>
<dbReference type="EMBL" id="JADGKB010000002">
    <property type="protein sequence ID" value="KAJ3262284.1"/>
    <property type="molecule type" value="Genomic_DNA"/>
</dbReference>
<evidence type="ECO:0000256" key="6">
    <source>
        <dbReference type="ARBA" id="ARBA00023242"/>
    </source>
</evidence>
<evidence type="ECO:0000256" key="7">
    <source>
        <dbReference type="PROSITE-ProRule" id="PRU00176"/>
    </source>
</evidence>
<dbReference type="PANTHER" id="PTHR23236">
    <property type="entry name" value="EUKARYOTIC TRANSLATION INITIATION FACTOR 4B/4H"/>
    <property type="match status" value="1"/>
</dbReference>
<evidence type="ECO:0000256" key="8">
    <source>
        <dbReference type="SAM" id="MobiDB-lite"/>
    </source>
</evidence>
<dbReference type="CDD" id="cd12395">
    <property type="entry name" value="RRM2_RBM34"/>
    <property type="match status" value="1"/>
</dbReference>
<feature type="compositionally biased region" description="Polar residues" evidence="8">
    <location>
        <begin position="15"/>
        <end position="31"/>
    </location>
</feature>
<evidence type="ECO:0000259" key="9">
    <source>
        <dbReference type="PROSITE" id="PS50102"/>
    </source>
</evidence>
<dbReference type="AlphaFoldDB" id="A0AAD5US91"/>
<evidence type="ECO:0000256" key="4">
    <source>
        <dbReference type="ARBA" id="ARBA00015520"/>
    </source>
</evidence>
<dbReference type="Pfam" id="PF00076">
    <property type="entry name" value="RRM_1"/>
    <property type="match status" value="1"/>
</dbReference>
<dbReference type="SUPFAM" id="SSF54928">
    <property type="entry name" value="RNA-binding domain, RBD"/>
    <property type="match status" value="2"/>
</dbReference>
<feature type="domain" description="RRM" evidence="9">
    <location>
        <begin position="118"/>
        <end position="215"/>
    </location>
</feature>
<feature type="compositionally biased region" description="Basic and acidic residues" evidence="8">
    <location>
        <begin position="63"/>
        <end position="106"/>
    </location>
</feature>
<dbReference type="InterPro" id="IPR035979">
    <property type="entry name" value="RBD_domain_sf"/>
</dbReference>
<comment type="caution">
    <text evidence="10">The sequence shown here is derived from an EMBL/GenBank/DDBJ whole genome shotgun (WGS) entry which is preliminary data.</text>
</comment>
<organism evidence="10 11">
    <name type="scientific">Boothiomyces macroporosus</name>
    <dbReference type="NCBI Taxonomy" id="261099"/>
    <lineage>
        <taxon>Eukaryota</taxon>
        <taxon>Fungi</taxon>
        <taxon>Fungi incertae sedis</taxon>
        <taxon>Chytridiomycota</taxon>
        <taxon>Chytridiomycota incertae sedis</taxon>
        <taxon>Chytridiomycetes</taxon>
        <taxon>Rhizophydiales</taxon>
        <taxon>Terramycetaceae</taxon>
        <taxon>Boothiomyces</taxon>
    </lineage>
</organism>
<accession>A0AAD5US91</accession>
<reference evidence="10" key="1">
    <citation type="submission" date="2020-05" db="EMBL/GenBank/DDBJ databases">
        <title>Phylogenomic resolution of chytrid fungi.</title>
        <authorList>
            <person name="Stajich J.E."/>
            <person name="Amses K."/>
            <person name="Simmons R."/>
            <person name="Seto K."/>
            <person name="Myers J."/>
            <person name="Bonds A."/>
            <person name="Quandt C.A."/>
            <person name="Barry K."/>
            <person name="Liu P."/>
            <person name="Grigoriev I."/>
            <person name="Longcore J.E."/>
            <person name="James T.Y."/>
        </authorList>
    </citation>
    <scope>NUCLEOTIDE SEQUENCE</scope>
    <source>
        <strain evidence="10">PLAUS21</strain>
    </source>
</reference>
<dbReference type="InterPro" id="IPR034221">
    <property type="entry name" value="RBM34_RRM2"/>
</dbReference>
<sequence length="366" mass="41546">MTIVSSLFGAITPDETVNSLFSIDTTPQETQSTEKPKEVKKKEEKKEKSTEKPEGKVGKKKAEKKDKKEKKEVKEEEEKKEDSVEITHDGSSDEETPKSNGTETRREKIQKIIEKNERTVFVGNLPITVIEKEPTKDLQKLFSQFGKLESIRFRSIAFSEKLPRKQAFIAKKLHEKRESLNAYIVFKESEAAKKALSLNGTVFMDHHIRVDIAEKKQEKQRDSKRCVFIGNLPFDIADEQVWGFFEGVGEIENVRLIRDRKTNVGKGFGYVQFKERASVVLALKLNDNELEGRKLRVTRAVESLADKSEKATKVVEGTRAKRDHGIKLKTKPKVGKKKAAPGQVKKTRAQVLAKKIGKAVRTGKKL</sequence>
<dbReference type="PANTHER" id="PTHR23236:SF25">
    <property type="entry name" value="RNA-BINDING PROTEIN 34"/>
    <property type="match status" value="1"/>
</dbReference>
<dbReference type="Gene3D" id="3.30.70.330">
    <property type="match status" value="2"/>
</dbReference>
<protein>
    <recommendedName>
        <fullName evidence="4">Nucleolar protein 12</fullName>
    </recommendedName>
</protein>
<gene>
    <name evidence="10" type="primary">NOP12</name>
    <name evidence="10" type="ORF">HK103_002697</name>
</gene>
<evidence type="ECO:0000256" key="3">
    <source>
        <dbReference type="ARBA" id="ARBA00007077"/>
    </source>
</evidence>
<evidence type="ECO:0000313" key="11">
    <source>
        <dbReference type="Proteomes" id="UP001210925"/>
    </source>
</evidence>
<keyword evidence="11" id="KW-1185">Reference proteome</keyword>
<evidence type="ECO:0000313" key="10">
    <source>
        <dbReference type="EMBL" id="KAJ3262284.1"/>
    </source>
</evidence>
<comment type="function">
    <text evidence="1">Involved in pre-25S rRNA processing.</text>
</comment>
<proteinExistence type="inferred from homology"/>
<keyword evidence="6" id="KW-0539">Nucleus</keyword>
<evidence type="ECO:0000256" key="1">
    <source>
        <dbReference type="ARBA" id="ARBA00002475"/>
    </source>
</evidence>
<dbReference type="Proteomes" id="UP001210925">
    <property type="component" value="Unassembled WGS sequence"/>
</dbReference>
<feature type="domain" description="RRM" evidence="9">
    <location>
        <begin position="225"/>
        <end position="302"/>
    </location>
</feature>
<comment type="subcellular location">
    <subcellularLocation>
        <location evidence="2">Nucleus</location>
        <location evidence="2">Nucleolus</location>
    </subcellularLocation>
</comment>
<evidence type="ECO:0000256" key="5">
    <source>
        <dbReference type="ARBA" id="ARBA00022884"/>
    </source>
</evidence>
<comment type="similarity">
    <text evidence="3">Belongs to the RRM RBM34 family.</text>
</comment>
<dbReference type="GO" id="GO:0003723">
    <property type="term" value="F:RNA binding"/>
    <property type="evidence" value="ECO:0007669"/>
    <property type="project" value="UniProtKB-UniRule"/>
</dbReference>